<dbReference type="Gene3D" id="3.40.50.300">
    <property type="entry name" value="P-loop containing nucleotide triphosphate hydrolases"/>
    <property type="match status" value="1"/>
</dbReference>
<evidence type="ECO:0000256" key="9">
    <source>
        <dbReference type="HAMAP-Rule" id="MF_00065"/>
    </source>
</evidence>
<protein>
    <recommendedName>
        <fullName evidence="9 10">Adenylyl-sulfate kinase</fullName>
        <ecNumber evidence="9 10">2.7.1.25</ecNumber>
    </recommendedName>
    <alternativeName>
        <fullName evidence="9">APS kinase</fullName>
    </alternativeName>
    <alternativeName>
        <fullName evidence="9">ATP adenosine-5'-phosphosulfate 3'-phosphotransferase</fullName>
    </alternativeName>
    <alternativeName>
        <fullName evidence="9">Adenosine-5'-phosphosulfate kinase</fullName>
    </alternativeName>
</protein>
<dbReference type="PATRIC" id="fig|1396.535.peg.4880"/>
<comment type="pathway">
    <text evidence="3 9 10">Sulfur metabolism; hydrogen sulfide biosynthesis; sulfite from sulfate: step 2/3.</text>
</comment>
<dbReference type="InterPro" id="IPR002891">
    <property type="entry name" value="APS"/>
</dbReference>
<dbReference type="UniPathway" id="UPA00140">
    <property type="reaction ID" value="UER00205"/>
</dbReference>
<name>A0A161T3Z6_BACCE</name>
<keyword evidence="9" id="KW-0597">Phosphoprotein</keyword>
<dbReference type="InterPro" id="IPR059117">
    <property type="entry name" value="APS_kinase_dom"/>
</dbReference>
<evidence type="ECO:0000256" key="10">
    <source>
        <dbReference type="RuleBase" id="RU004347"/>
    </source>
</evidence>
<evidence type="ECO:0000256" key="2">
    <source>
        <dbReference type="ARBA" id="ARBA00002632"/>
    </source>
</evidence>
<keyword evidence="6 9" id="KW-0547">Nucleotide-binding</keyword>
<keyword evidence="5 9" id="KW-0808">Transferase</keyword>
<evidence type="ECO:0000259" key="11">
    <source>
        <dbReference type="Pfam" id="PF01583"/>
    </source>
</evidence>
<comment type="function">
    <text evidence="2 9 10">Catalyzes the synthesis of activated sulfate.</text>
</comment>
<comment type="similarity">
    <text evidence="4 9 10">Belongs to the APS kinase family.</text>
</comment>
<proteinExistence type="inferred from homology"/>
<evidence type="ECO:0000313" key="13">
    <source>
        <dbReference type="Proteomes" id="UP000076482"/>
    </source>
</evidence>
<evidence type="ECO:0000256" key="7">
    <source>
        <dbReference type="ARBA" id="ARBA00022777"/>
    </source>
</evidence>
<dbReference type="EMBL" id="LJKE01000058">
    <property type="protein sequence ID" value="KZD63303.1"/>
    <property type="molecule type" value="Genomic_DNA"/>
</dbReference>
<dbReference type="SUPFAM" id="SSF52540">
    <property type="entry name" value="P-loop containing nucleoside triphosphate hydrolases"/>
    <property type="match status" value="1"/>
</dbReference>
<keyword evidence="7 9" id="KW-0418">Kinase</keyword>
<evidence type="ECO:0000256" key="6">
    <source>
        <dbReference type="ARBA" id="ARBA00022741"/>
    </source>
</evidence>
<dbReference type="HAMAP" id="MF_00065">
    <property type="entry name" value="Adenylyl_sulf_kinase"/>
    <property type="match status" value="1"/>
</dbReference>
<evidence type="ECO:0000256" key="5">
    <source>
        <dbReference type="ARBA" id="ARBA00022679"/>
    </source>
</evidence>
<dbReference type="InterPro" id="IPR027417">
    <property type="entry name" value="P-loop_NTPase"/>
</dbReference>
<gene>
    <name evidence="9" type="primary">cysC</name>
    <name evidence="12" type="ORF">B4088_3375</name>
</gene>
<accession>A0A161T3Z6</accession>
<evidence type="ECO:0000256" key="1">
    <source>
        <dbReference type="ARBA" id="ARBA00001823"/>
    </source>
</evidence>
<feature type="domain" description="APS kinase" evidence="11">
    <location>
        <begin position="26"/>
        <end position="174"/>
    </location>
</feature>
<comment type="caution">
    <text evidence="12">The sequence shown here is derived from an EMBL/GenBank/DDBJ whole genome shotgun (WGS) entry which is preliminary data.</text>
</comment>
<dbReference type="AlphaFoldDB" id="A0A161T3Z6"/>
<evidence type="ECO:0000256" key="3">
    <source>
        <dbReference type="ARBA" id="ARBA00004806"/>
    </source>
</evidence>
<dbReference type="NCBIfam" id="NF003013">
    <property type="entry name" value="PRK03846.1"/>
    <property type="match status" value="1"/>
</dbReference>
<comment type="catalytic activity">
    <reaction evidence="1 9 10">
        <text>adenosine 5'-phosphosulfate + ATP = 3'-phosphoadenylyl sulfate + ADP + H(+)</text>
        <dbReference type="Rhea" id="RHEA:24152"/>
        <dbReference type="ChEBI" id="CHEBI:15378"/>
        <dbReference type="ChEBI" id="CHEBI:30616"/>
        <dbReference type="ChEBI" id="CHEBI:58243"/>
        <dbReference type="ChEBI" id="CHEBI:58339"/>
        <dbReference type="ChEBI" id="CHEBI:456216"/>
        <dbReference type="EC" id="2.7.1.25"/>
    </reaction>
</comment>
<dbReference type="GO" id="GO:0004020">
    <property type="term" value="F:adenylylsulfate kinase activity"/>
    <property type="evidence" value="ECO:0007669"/>
    <property type="project" value="UniProtKB-UniRule"/>
</dbReference>
<evidence type="ECO:0000256" key="8">
    <source>
        <dbReference type="ARBA" id="ARBA00022840"/>
    </source>
</evidence>
<reference evidence="12 13" key="1">
    <citation type="submission" date="2015-09" db="EMBL/GenBank/DDBJ databases">
        <title>Bacillus cereus food isolates.</title>
        <authorList>
            <person name="Boekhorst J."/>
        </authorList>
    </citation>
    <scope>NUCLEOTIDE SEQUENCE [LARGE SCALE GENOMIC DNA]</scope>
    <source>
        <strain evidence="12 13">B4088</strain>
    </source>
</reference>
<dbReference type="GO" id="GO:0000103">
    <property type="term" value="P:sulfate assimilation"/>
    <property type="evidence" value="ECO:0007669"/>
    <property type="project" value="UniProtKB-UniRule"/>
</dbReference>
<feature type="binding site" evidence="9">
    <location>
        <begin position="33"/>
        <end position="40"/>
    </location>
    <ligand>
        <name>ATP</name>
        <dbReference type="ChEBI" id="CHEBI:30616"/>
    </ligand>
</feature>
<dbReference type="NCBIfam" id="TIGR00455">
    <property type="entry name" value="apsK"/>
    <property type="match status" value="1"/>
</dbReference>
<feature type="active site" description="Phosphoserine intermediate" evidence="9">
    <location>
        <position position="107"/>
    </location>
</feature>
<keyword evidence="8 9" id="KW-0067">ATP-binding</keyword>
<dbReference type="FunFam" id="3.40.50.300:FF:000212">
    <property type="entry name" value="Adenylyl-sulfate kinase"/>
    <property type="match status" value="1"/>
</dbReference>
<evidence type="ECO:0000256" key="4">
    <source>
        <dbReference type="ARBA" id="ARBA00007008"/>
    </source>
</evidence>
<dbReference type="GO" id="GO:0005524">
    <property type="term" value="F:ATP binding"/>
    <property type="evidence" value="ECO:0007669"/>
    <property type="project" value="UniProtKB-UniRule"/>
</dbReference>
<dbReference type="EC" id="2.7.1.25" evidence="9 10"/>
<dbReference type="GO" id="GO:0070814">
    <property type="term" value="P:hydrogen sulfide biosynthetic process"/>
    <property type="evidence" value="ECO:0007669"/>
    <property type="project" value="UniProtKB-UniRule"/>
</dbReference>
<organism evidence="12 13">
    <name type="scientific">Bacillus cereus</name>
    <dbReference type="NCBI Taxonomy" id="1396"/>
    <lineage>
        <taxon>Bacteria</taxon>
        <taxon>Bacillati</taxon>
        <taxon>Bacillota</taxon>
        <taxon>Bacilli</taxon>
        <taxon>Bacillales</taxon>
        <taxon>Bacillaceae</taxon>
        <taxon>Bacillus</taxon>
        <taxon>Bacillus cereus group</taxon>
    </lineage>
</organism>
<dbReference type="Proteomes" id="UP000076482">
    <property type="component" value="Unassembled WGS sequence"/>
</dbReference>
<dbReference type="PANTHER" id="PTHR11055:SF1">
    <property type="entry name" value="PAPS SYNTHETASE, ISOFORM D"/>
    <property type="match status" value="1"/>
</dbReference>
<dbReference type="CDD" id="cd02027">
    <property type="entry name" value="APSK"/>
    <property type="match status" value="1"/>
</dbReference>
<dbReference type="PANTHER" id="PTHR11055">
    <property type="entry name" value="BIFUNCTIONAL 3'-PHOSPHOADENOSINE 5'-PHOSPHOSULFATE SYNTHASE"/>
    <property type="match status" value="1"/>
</dbReference>
<evidence type="ECO:0000313" key="12">
    <source>
        <dbReference type="EMBL" id="KZD63303.1"/>
    </source>
</evidence>
<sequence length="199" mass="22863">MKNINITWHEAIITKEDRQKLNNHKSLVVWFTGLSGAGKSTLASEVEKLLHKQRVNTYILDGDNIRHGLNKDLGFQPEDRKENIRRIGEVSRLFVDAGIITLVAFISPYREDRQMVRSLFKEGEFLELYVKCSLTECQNRDPKGLYKKALNGEIKGFTGVDAPYEAPLKADLIVETDKHSIEESVKQIINFLKNKKYIE</sequence>
<dbReference type="NCBIfam" id="NF004041">
    <property type="entry name" value="PRK05541.1"/>
    <property type="match status" value="1"/>
</dbReference>
<dbReference type="Pfam" id="PF01583">
    <property type="entry name" value="APS_kinase"/>
    <property type="match status" value="1"/>
</dbReference>